<name>A0A653ST27_BACAB</name>
<dbReference type="InterPro" id="IPR034660">
    <property type="entry name" value="DinB/YfiT-like"/>
</dbReference>
<dbReference type="AlphaFoldDB" id="A0A653ST27"/>
<accession>A0A653ST27</accession>
<sequence length="179" mass="20811">MNLKEKCIHYKGDFDYAMETGKLTKTGIVTSLRESIRELEELVQACDERTLDQSLEEGKWTIKQITGHLYDTEEVWSKRIEQVLSNENIPFQSYDPEIYVKERAYERYTAQEIRALIERLKESRNNTLQLLHEDTWDCSGLHPEEGAMTVQILAETIALHENHHLAQIKAILSMSKSSI</sequence>
<dbReference type="Proteomes" id="UP000433089">
    <property type="component" value="Unassembled WGS sequence"/>
</dbReference>
<evidence type="ECO:0000313" key="3">
    <source>
        <dbReference type="Proteomes" id="UP000433089"/>
    </source>
</evidence>
<reference evidence="2 3" key="1">
    <citation type="submission" date="2019-10" db="EMBL/GenBank/DDBJ databases">
        <authorList>
            <person name="Karimi E."/>
        </authorList>
    </citation>
    <scope>NUCLEOTIDE SEQUENCE [LARGE SCALE GENOMIC DNA]</scope>
    <source>
        <strain evidence="2">Bacillus sp. 348</strain>
    </source>
</reference>
<evidence type="ECO:0000313" key="2">
    <source>
        <dbReference type="EMBL" id="VXB70800.1"/>
    </source>
</evidence>
<gene>
    <name evidence="2" type="ORF">BACI348_41360</name>
</gene>
<feature type="domain" description="DinB-like" evidence="1">
    <location>
        <begin position="32"/>
        <end position="168"/>
    </location>
</feature>
<dbReference type="RefSeq" id="WP_041506991.1">
    <property type="nucleotide sequence ID" value="NZ_BPWB01000002.1"/>
</dbReference>
<dbReference type="InterPro" id="IPR024775">
    <property type="entry name" value="DinB-like"/>
</dbReference>
<dbReference type="EMBL" id="CABWLH010000009">
    <property type="protein sequence ID" value="VXB70800.1"/>
    <property type="molecule type" value="Genomic_DNA"/>
</dbReference>
<organism evidence="2 3">
    <name type="scientific">Bacillus altitudinis</name>
    <dbReference type="NCBI Taxonomy" id="293387"/>
    <lineage>
        <taxon>Bacteria</taxon>
        <taxon>Bacillati</taxon>
        <taxon>Bacillota</taxon>
        <taxon>Bacilli</taxon>
        <taxon>Bacillales</taxon>
        <taxon>Bacillaceae</taxon>
        <taxon>Bacillus</taxon>
    </lineage>
</organism>
<evidence type="ECO:0000259" key="1">
    <source>
        <dbReference type="Pfam" id="PF12867"/>
    </source>
</evidence>
<protein>
    <submittedName>
        <fullName evidence="2">Squalene-hopene cyclase</fullName>
    </submittedName>
</protein>
<dbReference type="Gene3D" id="1.20.120.450">
    <property type="entry name" value="dinb family like domain"/>
    <property type="match status" value="1"/>
</dbReference>
<dbReference type="SUPFAM" id="SSF109854">
    <property type="entry name" value="DinB/YfiT-like putative metalloenzymes"/>
    <property type="match status" value="1"/>
</dbReference>
<proteinExistence type="predicted"/>
<dbReference type="Pfam" id="PF12867">
    <property type="entry name" value="DinB_2"/>
    <property type="match status" value="1"/>
</dbReference>